<comment type="caution">
    <text evidence="2">The sequence shown here is derived from an EMBL/GenBank/DDBJ whole genome shotgun (WGS) entry which is preliminary data.</text>
</comment>
<protein>
    <submittedName>
        <fullName evidence="2">Uncharacterized protein</fullName>
    </submittedName>
</protein>
<evidence type="ECO:0000313" key="2">
    <source>
        <dbReference type="EMBL" id="GBP23413.1"/>
    </source>
</evidence>
<feature type="region of interest" description="Disordered" evidence="1">
    <location>
        <begin position="30"/>
        <end position="62"/>
    </location>
</feature>
<feature type="compositionally biased region" description="Basic and acidic residues" evidence="1">
    <location>
        <begin position="33"/>
        <end position="42"/>
    </location>
</feature>
<organism evidence="2 3">
    <name type="scientific">Eumeta variegata</name>
    <name type="common">Bagworm moth</name>
    <name type="synonym">Eumeta japonica</name>
    <dbReference type="NCBI Taxonomy" id="151549"/>
    <lineage>
        <taxon>Eukaryota</taxon>
        <taxon>Metazoa</taxon>
        <taxon>Ecdysozoa</taxon>
        <taxon>Arthropoda</taxon>
        <taxon>Hexapoda</taxon>
        <taxon>Insecta</taxon>
        <taxon>Pterygota</taxon>
        <taxon>Neoptera</taxon>
        <taxon>Endopterygota</taxon>
        <taxon>Lepidoptera</taxon>
        <taxon>Glossata</taxon>
        <taxon>Ditrysia</taxon>
        <taxon>Tineoidea</taxon>
        <taxon>Psychidae</taxon>
        <taxon>Oiketicinae</taxon>
        <taxon>Eumeta</taxon>
    </lineage>
</organism>
<name>A0A4C1UAE8_EUMVA</name>
<dbReference type="Proteomes" id="UP000299102">
    <property type="component" value="Unassembled WGS sequence"/>
</dbReference>
<dbReference type="AlphaFoldDB" id="A0A4C1UAE8"/>
<proteinExistence type="predicted"/>
<evidence type="ECO:0000313" key="3">
    <source>
        <dbReference type="Proteomes" id="UP000299102"/>
    </source>
</evidence>
<reference evidence="2 3" key="1">
    <citation type="journal article" date="2019" name="Commun. Biol.">
        <title>The bagworm genome reveals a unique fibroin gene that provides high tensile strength.</title>
        <authorList>
            <person name="Kono N."/>
            <person name="Nakamura H."/>
            <person name="Ohtoshi R."/>
            <person name="Tomita M."/>
            <person name="Numata K."/>
            <person name="Arakawa K."/>
        </authorList>
    </citation>
    <scope>NUCLEOTIDE SEQUENCE [LARGE SCALE GENOMIC DNA]</scope>
</reference>
<keyword evidence="3" id="KW-1185">Reference proteome</keyword>
<dbReference type="EMBL" id="BGZK01000150">
    <property type="protein sequence ID" value="GBP23413.1"/>
    <property type="molecule type" value="Genomic_DNA"/>
</dbReference>
<evidence type="ECO:0000256" key="1">
    <source>
        <dbReference type="SAM" id="MobiDB-lite"/>
    </source>
</evidence>
<gene>
    <name evidence="2" type="ORF">EVAR_22272_1</name>
</gene>
<accession>A0A4C1UAE8</accession>
<sequence>MVLPVRVLTKINHPIPPLRRRPHLPLLLPNWDSNRHESEANRHQALKSDQNEEGYSSRDRGWKHDSSICEMLELILCACERNGGPMVV</sequence>